<dbReference type="InterPro" id="IPR008920">
    <property type="entry name" value="TF_FadR/GntR_C"/>
</dbReference>
<feature type="domain" description="HTH gntR-type" evidence="4">
    <location>
        <begin position="8"/>
        <end position="75"/>
    </location>
</feature>
<keyword evidence="2" id="KW-0238">DNA-binding</keyword>
<dbReference type="Proteomes" id="UP000000245">
    <property type="component" value="Chromosome"/>
</dbReference>
<dbReference type="AlphaFoldDB" id="A5FYT1"/>
<dbReference type="SUPFAM" id="SSF48008">
    <property type="entry name" value="GntR ligand-binding domain-like"/>
    <property type="match status" value="1"/>
</dbReference>
<dbReference type="GO" id="GO:0003677">
    <property type="term" value="F:DNA binding"/>
    <property type="evidence" value="ECO:0007669"/>
    <property type="project" value="UniProtKB-KW"/>
</dbReference>
<dbReference type="Pfam" id="PF07729">
    <property type="entry name" value="FCD"/>
    <property type="match status" value="1"/>
</dbReference>
<dbReference type="InterPro" id="IPR036388">
    <property type="entry name" value="WH-like_DNA-bd_sf"/>
</dbReference>
<dbReference type="HOGENOM" id="CLU_017584_5_2_5"/>
<reference evidence="5 6" key="1">
    <citation type="submission" date="2007-05" db="EMBL/GenBank/DDBJ databases">
        <title>Complete sequence of chromosome of Acidiphilium cryptum JF-5.</title>
        <authorList>
            <consortium name="US DOE Joint Genome Institute"/>
            <person name="Copeland A."/>
            <person name="Lucas S."/>
            <person name="Lapidus A."/>
            <person name="Barry K."/>
            <person name="Detter J.C."/>
            <person name="Glavina del Rio T."/>
            <person name="Hammon N."/>
            <person name="Israni S."/>
            <person name="Dalin E."/>
            <person name="Tice H."/>
            <person name="Pitluck S."/>
            <person name="Sims D."/>
            <person name="Brettin T."/>
            <person name="Bruce D."/>
            <person name="Han C."/>
            <person name="Schmutz J."/>
            <person name="Larimer F."/>
            <person name="Land M."/>
            <person name="Hauser L."/>
            <person name="Kyrpides N."/>
            <person name="Kim E."/>
            <person name="Magnuson T."/>
            <person name="Richardson P."/>
        </authorList>
    </citation>
    <scope>NUCLEOTIDE SEQUENCE [LARGE SCALE GENOMIC DNA]</scope>
    <source>
        <strain evidence="5 6">JF-5</strain>
    </source>
</reference>
<dbReference type="SUPFAM" id="SSF46785">
    <property type="entry name" value="Winged helix' DNA-binding domain"/>
    <property type="match status" value="1"/>
</dbReference>
<evidence type="ECO:0000256" key="2">
    <source>
        <dbReference type="ARBA" id="ARBA00023125"/>
    </source>
</evidence>
<dbReference type="PANTHER" id="PTHR43537">
    <property type="entry name" value="TRANSCRIPTIONAL REGULATOR, GNTR FAMILY"/>
    <property type="match status" value="1"/>
</dbReference>
<dbReference type="Gene3D" id="1.20.120.530">
    <property type="entry name" value="GntR ligand-binding domain-like"/>
    <property type="match status" value="1"/>
</dbReference>
<sequence length="220" mass="23488">MEPIETGETLIDKVYERVVEAIADGALLPGMRIRQGELAARLGVSRQPVSHALHLLHRQGLLRESGRKGFEIAPVDPERVAQIYDVRAALDGLAARRAAARRDAAALAELDAIVAAAGGAAAGASALLRLDLAFHRALYRASGNPVFETMTGPHFPALARAMAAVLETEDYRARAWREHAEILARVRAGDEAGAEAAARDHARNAGETTARRLAELARAA</sequence>
<dbReference type="RefSeq" id="WP_011942332.1">
    <property type="nucleotide sequence ID" value="NC_009484.1"/>
</dbReference>
<organism evidence="5 6">
    <name type="scientific">Acidiphilium cryptum (strain JF-5)</name>
    <dbReference type="NCBI Taxonomy" id="349163"/>
    <lineage>
        <taxon>Bacteria</taxon>
        <taxon>Pseudomonadati</taxon>
        <taxon>Pseudomonadota</taxon>
        <taxon>Alphaproteobacteria</taxon>
        <taxon>Acetobacterales</taxon>
        <taxon>Acidocellaceae</taxon>
        <taxon>Acidiphilium</taxon>
    </lineage>
</organism>
<name>A5FYT1_ACICJ</name>
<keyword evidence="3" id="KW-0804">Transcription</keyword>
<dbReference type="SMART" id="SM00345">
    <property type="entry name" value="HTH_GNTR"/>
    <property type="match status" value="1"/>
</dbReference>
<evidence type="ECO:0000313" key="5">
    <source>
        <dbReference type="EMBL" id="ABQ30763.1"/>
    </source>
</evidence>
<dbReference type="GO" id="GO:0003700">
    <property type="term" value="F:DNA-binding transcription factor activity"/>
    <property type="evidence" value="ECO:0007669"/>
    <property type="project" value="InterPro"/>
</dbReference>
<dbReference type="InterPro" id="IPR036390">
    <property type="entry name" value="WH_DNA-bd_sf"/>
</dbReference>
<dbReference type="EMBL" id="CP000697">
    <property type="protein sequence ID" value="ABQ30763.1"/>
    <property type="molecule type" value="Genomic_DNA"/>
</dbReference>
<evidence type="ECO:0000256" key="3">
    <source>
        <dbReference type="ARBA" id="ARBA00023163"/>
    </source>
</evidence>
<protein>
    <submittedName>
        <fullName evidence="5">Transcriptional regulator, GntR family</fullName>
    </submittedName>
</protein>
<dbReference type="PROSITE" id="PS50949">
    <property type="entry name" value="HTH_GNTR"/>
    <property type="match status" value="1"/>
</dbReference>
<evidence type="ECO:0000313" key="6">
    <source>
        <dbReference type="Proteomes" id="UP000000245"/>
    </source>
</evidence>
<accession>A5FYT1</accession>
<dbReference type="KEGG" id="acr:Acry_1557"/>
<proteinExistence type="predicted"/>
<dbReference type="SMART" id="SM00895">
    <property type="entry name" value="FCD"/>
    <property type="match status" value="1"/>
</dbReference>
<dbReference type="InterPro" id="IPR000524">
    <property type="entry name" value="Tscrpt_reg_HTH_GntR"/>
</dbReference>
<dbReference type="STRING" id="349163.Acry_1557"/>
<keyword evidence="6" id="KW-1185">Reference proteome</keyword>
<evidence type="ECO:0000259" key="4">
    <source>
        <dbReference type="PROSITE" id="PS50949"/>
    </source>
</evidence>
<dbReference type="Gene3D" id="1.10.10.10">
    <property type="entry name" value="Winged helix-like DNA-binding domain superfamily/Winged helix DNA-binding domain"/>
    <property type="match status" value="1"/>
</dbReference>
<gene>
    <name evidence="5" type="ordered locus">Acry_1557</name>
</gene>
<evidence type="ECO:0000256" key="1">
    <source>
        <dbReference type="ARBA" id="ARBA00023015"/>
    </source>
</evidence>
<dbReference type="Pfam" id="PF00392">
    <property type="entry name" value="GntR"/>
    <property type="match status" value="1"/>
</dbReference>
<dbReference type="eggNOG" id="COG1802">
    <property type="taxonomic scope" value="Bacteria"/>
</dbReference>
<keyword evidence="1" id="KW-0805">Transcription regulation</keyword>
<dbReference type="InterPro" id="IPR011711">
    <property type="entry name" value="GntR_C"/>
</dbReference>
<dbReference type="PANTHER" id="PTHR43537:SF45">
    <property type="entry name" value="GNTR FAMILY REGULATORY PROTEIN"/>
    <property type="match status" value="1"/>
</dbReference>